<protein>
    <recommendedName>
        <fullName evidence="2">RING-type domain-containing protein</fullName>
    </recommendedName>
</protein>
<dbReference type="InterPro" id="IPR013083">
    <property type="entry name" value="Znf_RING/FYVE/PHD"/>
</dbReference>
<dbReference type="Gene3D" id="3.30.40.10">
    <property type="entry name" value="Zinc/RING finger domain, C3HC4 (zinc finger)"/>
    <property type="match status" value="1"/>
</dbReference>
<dbReference type="AlphaFoldDB" id="A0A1X2IST9"/>
<gene>
    <name evidence="3" type="ORF">BCR42DRAFT_475153</name>
</gene>
<proteinExistence type="predicted"/>
<reference evidence="3 4" key="1">
    <citation type="submission" date="2016-07" db="EMBL/GenBank/DDBJ databases">
        <title>Pervasive Adenine N6-methylation of Active Genes in Fungi.</title>
        <authorList>
            <consortium name="DOE Joint Genome Institute"/>
            <person name="Mondo S.J."/>
            <person name="Dannebaum R.O."/>
            <person name="Kuo R.C."/>
            <person name="Labutti K."/>
            <person name="Haridas S."/>
            <person name="Kuo A."/>
            <person name="Salamov A."/>
            <person name="Ahrendt S.R."/>
            <person name="Lipzen A."/>
            <person name="Sullivan W."/>
            <person name="Andreopoulos W.B."/>
            <person name="Clum A."/>
            <person name="Lindquist E."/>
            <person name="Daum C."/>
            <person name="Ramamoorthy G.K."/>
            <person name="Gryganskyi A."/>
            <person name="Culley D."/>
            <person name="Magnuson J.K."/>
            <person name="James T.Y."/>
            <person name="O'Malley M.A."/>
            <person name="Stajich J.E."/>
            <person name="Spatafora J.W."/>
            <person name="Visel A."/>
            <person name="Grigoriev I.V."/>
        </authorList>
    </citation>
    <scope>NUCLEOTIDE SEQUENCE [LARGE SCALE GENOMIC DNA]</scope>
    <source>
        <strain evidence="3 4">NRRL 1336</strain>
    </source>
</reference>
<dbReference type="EMBL" id="MCGE01000005">
    <property type="protein sequence ID" value="ORZ21607.1"/>
    <property type="molecule type" value="Genomic_DNA"/>
</dbReference>
<evidence type="ECO:0000256" key="1">
    <source>
        <dbReference type="PROSITE-ProRule" id="PRU00175"/>
    </source>
</evidence>
<keyword evidence="4" id="KW-1185">Reference proteome</keyword>
<feature type="domain" description="RING-type" evidence="2">
    <location>
        <begin position="23"/>
        <end position="71"/>
    </location>
</feature>
<accession>A0A1X2IST9</accession>
<dbReference type="InterPro" id="IPR001841">
    <property type="entry name" value="Znf_RING"/>
</dbReference>
<keyword evidence="1" id="KW-0479">Metal-binding</keyword>
<dbReference type="GO" id="GO:0008270">
    <property type="term" value="F:zinc ion binding"/>
    <property type="evidence" value="ECO:0007669"/>
    <property type="project" value="UniProtKB-KW"/>
</dbReference>
<dbReference type="Proteomes" id="UP000193560">
    <property type="component" value="Unassembled WGS sequence"/>
</dbReference>
<dbReference type="STRING" id="90262.A0A1X2IST9"/>
<dbReference type="OrthoDB" id="10264956at2759"/>
<organism evidence="3 4">
    <name type="scientific">Absidia repens</name>
    <dbReference type="NCBI Taxonomy" id="90262"/>
    <lineage>
        <taxon>Eukaryota</taxon>
        <taxon>Fungi</taxon>
        <taxon>Fungi incertae sedis</taxon>
        <taxon>Mucoromycota</taxon>
        <taxon>Mucoromycotina</taxon>
        <taxon>Mucoromycetes</taxon>
        <taxon>Mucorales</taxon>
        <taxon>Cunninghamellaceae</taxon>
        <taxon>Absidia</taxon>
    </lineage>
</organism>
<keyword evidence="1" id="KW-0862">Zinc</keyword>
<comment type="caution">
    <text evidence="3">The sequence shown here is derived from an EMBL/GenBank/DDBJ whole genome shotgun (WGS) entry which is preliminary data.</text>
</comment>
<evidence type="ECO:0000313" key="3">
    <source>
        <dbReference type="EMBL" id="ORZ21607.1"/>
    </source>
</evidence>
<keyword evidence="1" id="KW-0863">Zinc-finger</keyword>
<dbReference type="PROSITE" id="PS50089">
    <property type="entry name" value="ZF_RING_2"/>
    <property type="match status" value="1"/>
</dbReference>
<evidence type="ECO:0000259" key="2">
    <source>
        <dbReference type="PROSITE" id="PS50089"/>
    </source>
</evidence>
<sequence length="126" mass="14714">MDDESYGTANEITDGIIYWAERCSICFEATMDISLERCRDQYCHECFQRYVTESVMASWGLGVTTLKCPVCYDPIPRDEWCHLVPQSVVDHYDRFNQPFRSFTRCCPHCEEETKPCDYSLKVIGVK</sequence>
<evidence type="ECO:0000313" key="4">
    <source>
        <dbReference type="Proteomes" id="UP000193560"/>
    </source>
</evidence>
<dbReference type="SUPFAM" id="SSF57850">
    <property type="entry name" value="RING/U-box"/>
    <property type="match status" value="1"/>
</dbReference>
<name>A0A1X2IST9_9FUNG</name>